<evidence type="ECO:0000313" key="2">
    <source>
        <dbReference type="Proteomes" id="UP000001937"/>
    </source>
</evidence>
<reference evidence="1 2" key="1">
    <citation type="journal article" date="2007" name="Genome Res.">
        <title>Genome characteristics of facultatively symbiotic Frankia sp. strains reflect host range and host plant biogeography.</title>
        <authorList>
            <person name="Normand P."/>
            <person name="Lapierre P."/>
            <person name="Tisa L.S."/>
            <person name="Gogarten J.P."/>
            <person name="Alloisio N."/>
            <person name="Bagnarol E."/>
            <person name="Bassi C.A."/>
            <person name="Berry A.M."/>
            <person name="Bickhart D.M."/>
            <person name="Choisne N."/>
            <person name="Couloux A."/>
            <person name="Cournoyer B."/>
            <person name="Cruveiller S."/>
            <person name="Daubin V."/>
            <person name="Demange N."/>
            <person name="Francino M.P."/>
            <person name="Goltsman E."/>
            <person name="Huang Y."/>
            <person name="Kopp O.R."/>
            <person name="Labarre L."/>
            <person name="Lapidus A."/>
            <person name="Lavire C."/>
            <person name="Marechal J."/>
            <person name="Martinez M."/>
            <person name="Mastronunzio J.E."/>
            <person name="Mullin B.C."/>
            <person name="Niemann J."/>
            <person name="Pujic P."/>
            <person name="Rawnsley T."/>
            <person name="Rouy Z."/>
            <person name="Schenowitz C."/>
            <person name="Sellstedt A."/>
            <person name="Tavares F."/>
            <person name="Tomkins J.P."/>
            <person name="Vallenet D."/>
            <person name="Valverde C."/>
            <person name="Wall L.G."/>
            <person name="Wang Y."/>
            <person name="Medigue C."/>
            <person name="Benson D.R."/>
        </authorList>
    </citation>
    <scope>NUCLEOTIDE SEQUENCE [LARGE SCALE GENOMIC DNA]</scope>
    <source>
        <strain evidence="2">DSM 45818 / CECT 9043 / CcI3</strain>
    </source>
</reference>
<dbReference type="STRING" id="106370.Francci3_2195"/>
<proteinExistence type="predicted"/>
<dbReference type="HOGENOM" id="CLU_2000555_0_0_11"/>
<organism evidence="1 2">
    <name type="scientific">Frankia casuarinae (strain DSM 45818 / CECT 9043 / HFP020203 / CcI3)</name>
    <dbReference type="NCBI Taxonomy" id="106370"/>
    <lineage>
        <taxon>Bacteria</taxon>
        <taxon>Bacillati</taxon>
        <taxon>Actinomycetota</taxon>
        <taxon>Actinomycetes</taxon>
        <taxon>Frankiales</taxon>
        <taxon>Frankiaceae</taxon>
        <taxon>Frankia</taxon>
    </lineage>
</organism>
<protein>
    <submittedName>
        <fullName evidence="1">Uncharacterized protein</fullName>
    </submittedName>
</protein>
<evidence type="ECO:0000313" key="1">
    <source>
        <dbReference type="EMBL" id="ABD11564.1"/>
    </source>
</evidence>
<gene>
    <name evidence="1" type="ordered locus">Francci3_2195</name>
</gene>
<dbReference type="KEGG" id="fra:Francci3_2195"/>
<dbReference type="AlphaFoldDB" id="Q2JAX8"/>
<dbReference type="Proteomes" id="UP000001937">
    <property type="component" value="Chromosome"/>
</dbReference>
<keyword evidence="2" id="KW-1185">Reference proteome</keyword>
<accession>Q2JAX8</accession>
<dbReference type="EMBL" id="CP000249">
    <property type="protein sequence ID" value="ABD11564.1"/>
    <property type="molecule type" value="Genomic_DNA"/>
</dbReference>
<sequence>MSGYEVGSERVSAGAFAGSDELYGALRAGLAGAETAGLTHEGLEVWLEGRGRELLRSLFQDHLDLRSAREVRLAEPPAGVDGVVRTRVEKAHRRALSTVFGRVAVSRLAYRAPGRPTCTRRTGC</sequence>
<name>Q2JAX8_FRACC</name>